<reference evidence="6 7" key="1">
    <citation type="journal article" date="2013" name="Genome Announc.">
        <title>Complete genome sequence of Simiduia agarivorans SA1(T), a marine bacterium able to degrade a variety of polysaccharides.</title>
        <authorList>
            <person name="Lin S.Y."/>
            <person name="Shieh W.Y."/>
            <person name="Chen J.S."/>
            <person name="Tang S.L."/>
        </authorList>
    </citation>
    <scope>NUCLEOTIDE SEQUENCE [LARGE SCALE GENOMIC DNA]</scope>
    <source>
        <strain evidence="7">DSM 21679 / JCM 13881 / BCRC 17597 / SA1</strain>
    </source>
</reference>
<dbReference type="Pfam" id="PF04828">
    <property type="entry name" value="GFA"/>
    <property type="match status" value="1"/>
</dbReference>
<keyword evidence="7" id="KW-1185">Reference proteome</keyword>
<dbReference type="InterPro" id="IPR011057">
    <property type="entry name" value="Mss4-like_sf"/>
</dbReference>
<dbReference type="SUPFAM" id="SSF51316">
    <property type="entry name" value="Mss4-like"/>
    <property type="match status" value="1"/>
</dbReference>
<accession>K4KR81</accession>
<dbReference type="GO" id="GO:0046872">
    <property type="term" value="F:metal ion binding"/>
    <property type="evidence" value="ECO:0007669"/>
    <property type="project" value="UniProtKB-KW"/>
</dbReference>
<dbReference type="STRING" id="1117647.M5M_18235"/>
<evidence type="ECO:0000256" key="4">
    <source>
        <dbReference type="ARBA" id="ARBA00023239"/>
    </source>
</evidence>
<dbReference type="GO" id="GO:0016846">
    <property type="term" value="F:carbon-sulfur lyase activity"/>
    <property type="evidence" value="ECO:0007669"/>
    <property type="project" value="InterPro"/>
</dbReference>
<sequence length="132" mass="14776">MNRKAECCCGQLSIEVYGEPYLHSICHCNDCKKRTGSAFGISSYFKKDEVVAKSGKSGEYSFFHEEKNHEQSRHFCPSCGTTLYWYVSSYPELIGIAGGCFVEQSLGEPKYSISHGGKLPWVKINESIENNA</sequence>
<dbReference type="KEGG" id="saga:M5M_18235"/>
<name>K4KR81_SIMAS</name>
<evidence type="ECO:0000256" key="2">
    <source>
        <dbReference type="ARBA" id="ARBA00022723"/>
    </source>
</evidence>
<keyword evidence="3" id="KW-0862">Zinc</keyword>
<evidence type="ECO:0000259" key="5">
    <source>
        <dbReference type="PROSITE" id="PS51891"/>
    </source>
</evidence>
<gene>
    <name evidence="6" type="ordered locus">M5M_18235</name>
</gene>
<dbReference type="eggNOG" id="COG3791">
    <property type="taxonomic scope" value="Bacteria"/>
</dbReference>
<evidence type="ECO:0000256" key="3">
    <source>
        <dbReference type="ARBA" id="ARBA00022833"/>
    </source>
</evidence>
<keyword evidence="4" id="KW-0456">Lyase</keyword>
<dbReference type="PANTHER" id="PTHR33337">
    <property type="entry name" value="GFA DOMAIN-CONTAINING PROTEIN"/>
    <property type="match status" value="1"/>
</dbReference>
<dbReference type="PROSITE" id="PS51891">
    <property type="entry name" value="CENP_V_GFA"/>
    <property type="match status" value="1"/>
</dbReference>
<protein>
    <submittedName>
        <fullName evidence="6">Glutathione-dependent formaldehyde-activating protein</fullName>
    </submittedName>
</protein>
<dbReference type="Gene3D" id="3.90.1590.10">
    <property type="entry name" value="glutathione-dependent formaldehyde- activating enzyme (gfa)"/>
    <property type="match status" value="1"/>
</dbReference>
<evidence type="ECO:0000313" key="7">
    <source>
        <dbReference type="Proteomes" id="UP000000466"/>
    </source>
</evidence>
<comment type="similarity">
    <text evidence="1">Belongs to the Gfa family.</text>
</comment>
<dbReference type="HOGENOM" id="CLU_055491_3_4_6"/>
<dbReference type="Proteomes" id="UP000000466">
    <property type="component" value="Chromosome"/>
</dbReference>
<dbReference type="PANTHER" id="PTHR33337:SF40">
    <property type="entry name" value="CENP-V_GFA DOMAIN-CONTAINING PROTEIN-RELATED"/>
    <property type="match status" value="1"/>
</dbReference>
<feature type="domain" description="CENP-V/GFA" evidence="5">
    <location>
        <begin position="3"/>
        <end position="112"/>
    </location>
</feature>
<dbReference type="InterPro" id="IPR006913">
    <property type="entry name" value="CENP-V/GFA"/>
</dbReference>
<proteinExistence type="inferred from homology"/>
<evidence type="ECO:0000256" key="1">
    <source>
        <dbReference type="ARBA" id="ARBA00005495"/>
    </source>
</evidence>
<keyword evidence="2" id="KW-0479">Metal-binding</keyword>
<organism evidence="6 7">
    <name type="scientific">Simiduia agarivorans (strain DSM 21679 / JCM 13881 / BCRC 17597 / SA1)</name>
    <dbReference type="NCBI Taxonomy" id="1117647"/>
    <lineage>
        <taxon>Bacteria</taxon>
        <taxon>Pseudomonadati</taxon>
        <taxon>Pseudomonadota</taxon>
        <taxon>Gammaproteobacteria</taxon>
        <taxon>Cellvibrionales</taxon>
        <taxon>Cellvibrionaceae</taxon>
        <taxon>Simiduia</taxon>
    </lineage>
</organism>
<dbReference type="EMBL" id="CP003746">
    <property type="protein sequence ID" value="AFV00776.1"/>
    <property type="molecule type" value="Genomic_DNA"/>
</dbReference>
<evidence type="ECO:0000313" key="6">
    <source>
        <dbReference type="EMBL" id="AFV00776.1"/>
    </source>
</evidence>
<dbReference type="AlphaFoldDB" id="K4KR81"/>